<reference evidence="3 4" key="1">
    <citation type="submission" date="2024-02" db="EMBL/GenBank/DDBJ databases">
        <authorList>
            <person name="Daric V."/>
            <person name="Darras S."/>
        </authorList>
    </citation>
    <scope>NUCLEOTIDE SEQUENCE [LARGE SCALE GENOMIC DNA]</scope>
</reference>
<dbReference type="InterPro" id="IPR032341">
    <property type="entry name" value="MITD1_C"/>
</dbReference>
<dbReference type="InterPro" id="IPR036181">
    <property type="entry name" value="MIT_dom_sf"/>
</dbReference>
<evidence type="ECO:0000259" key="2">
    <source>
        <dbReference type="SMART" id="SM00745"/>
    </source>
</evidence>
<evidence type="ECO:0000313" key="3">
    <source>
        <dbReference type="EMBL" id="CAK8683623.1"/>
    </source>
</evidence>
<dbReference type="PANTHER" id="PTHR21222:SF1">
    <property type="entry name" value="MIT DOMAIN-CONTAINING PROTEIN 1"/>
    <property type="match status" value="1"/>
</dbReference>
<dbReference type="Gene3D" id="3.30.870.30">
    <property type="entry name" value="MITD, C-terminal phospholipase D-like domain"/>
    <property type="match status" value="1"/>
</dbReference>
<organism evidence="3 4">
    <name type="scientific">Clavelina lepadiformis</name>
    <name type="common">Light-bulb sea squirt</name>
    <name type="synonym">Ascidia lepadiformis</name>
    <dbReference type="NCBI Taxonomy" id="159417"/>
    <lineage>
        <taxon>Eukaryota</taxon>
        <taxon>Metazoa</taxon>
        <taxon>Chordata</taxon>
        <taxon>Tunicata</taxon>
        <taxon>Ascidiacea</taxon>
        <taxon>Aplousobranchia</taxon>
        <taxon>Clavelinidae</taxon>
        <taxon>Clavelina</taxon>
    </lineage>
</organism>
<gene>
    <name evidence="3" type="ORF">CVLEPA_LOCUS14676</name>
</gene>
<dbReference type="InterPro" id="IPR007330">
    <property type="entry name" value="MIT_dom"/>
</dbReference>
<name>A0ABP0FWC7_CLALP</name>
<proteinExistence type="predicted"/>
<evidence type="ECO:0000256" key="1">
    <source>
        <dbReference type="SAM" id="Coils"/>
    </source>
</evidence>
<protein>
    <recommendedName>
        <fullName evidence="2">MIT domain-containing protein</fullName>
    </recommendedName>
</protein>
<dbReference type="Proteomes" id="UP001642483">
    <property type="component" value="Unassembled WGS sequence"/>
</dbReference>
<keyword evidence="4" id="KW-1185">Reference proteome</keyword>
<dbReference type="Pfam" id="PF04212">
    <property type="entry name" value="MIT"/>
    <property type="match status" value="1"/>
</dbReference>
<dbReference type="InterPro" id="IPR052817">
    <property type="entry name" value="MIT_domain_contain_protein1"/>
</dbReference>
<dbReference type="Pfam" id="PF16565">
    <property type="entry name" value="MIT_C"/>
    <property type="match status" value="1"/>
</dbReference>
<keyword evidence="1" id="KW-0175">Coiled coil</keyword>
<comment type="caution">
    <text evidence="3">The sequence shown here is derived from an EMBL/GenBank/DDBJ whole genome shotgun (WGS) entry which is preliminary data.</text>
</comment>
<dbReference type="CDD" id="cd02683">
    <property type="entry name" value="MIT_1"/>
    <property type="match status" value="1"/>
</dbReference>
<dbReference type="Gene3D" id="1.20.58.80">
    <property type="entry name" value="Phosphotransferase system, lactose/cellobiose-type IIA subunit"/>
    <property type="match status" value="1"/>
</dbReference>
<dbReference type="SUPFAM" id="SSF116846">
    <property type="entry name" value="MIT domain"/>
    <property type="match status" value="1"/>
</dbReference>
<feature type="domain" description="MIT" evidence="2">
    <location>
        <begin position="8"/>
        <end position="84"/>
    </location>
</feature>
<dbReference type="EMBL" id="CAWYQH010000097">
    <property type="protein sequence ID" value="CAK8683623.1"/>
    <property type="molecule type" value="Genomic_DNA"/>
</dbReference>
<sequence length="246" mass="28353">MSSKSGTLTGVEESAVKILKRAIELEGAANYQPALVCYQEGIDLLLDVLKGCKDASKRKHFREKVEEYMTRAEQVKDAVQKLKESGKYHEQMKIEENSTGFGYSKVFGPYVDEYITEVHVEDAYIRSFHQINNFVRFCEMLIMRCKNVTNIHLTTTEDSNANQQKDGLHSIAQSLLPYGITLRVEYSTTLHDREITFSNGWIIKIGRGLDYFKKADKFSIGFHEMDLRKCHATTIDVFHKKHTRDR</sequence>
<evidence type="ECO:0000313" key="4">
    <source>
        <dbReference type="Proteomes" id="UP001642483"/>
    </source>
</evidence>
<dbReference type="InterPro" id="IPR045331">
    <property type="entry name" value="MITD1_N"/>
</dbReference>
<dbReference type="InterPro" id="IPR038113">
    <property type="entry name" value="MITD1_C_sf"/>
</dbReference>
<dbReference type="SMART" id="SM00745">
    <property type="entry name" value="MIT"/>
    <property type="match status" value="1"/>
</dbReference>
<dbReference type="CDD" id="cd02685">
    <property type="entry name" value="MIT_C"/>
    <property type="match status" value="1"/>
</dbReference>
<accession>A0ABP0FWC7</accession>
<feature type="coiled-coil region" evidence="1">
    <location>
        <begin position="58"/>
        <end position="85"/>
    </location>
</feature>
<dbReference type="PANTHER" id="PTHR21222">
    <property type="entry name" value="MIT DOMAIN-CONTAINING PROTEIN 1"/>
    <property type="match status" value="1"/>
</dbReference>